<dbReference type="PROSITE" id="PS50280">
    <property type="entry name" value="SET"/>
    <property type="match status" value="1"/>
</dbReference>
<evidence type="ECO:0000313" key="3">
    <source>
        <dbReference type="EMBL" id="KAG7293234.1"/>
    </source>
</evidence>
<dbReference type="AlphaFoldDB" id="A0AAD4F502"/>
<dbReference type="EMBL" id="JAHCVI010000001">
    <property type="protein sequence ID" value="KAG7293234.1"/>
    <property type="molecule type" value="Genomic_DNA"/>
</dbReference>
<protein>
    <recommendedName>
        <fullName evidence="2">SET domain-containing protein</fullName>
    </recommendedName>
</protein>
<gene>
    <name evidence="3" type="ORF">NEMBOFW57_003280</name>
</gene>
<evidence type="ECO:0000259" key="2">
    <source>
        <dbReference type="PROSITE" id="PS50280"/>
    </source>
</evidence>
<organism evidence="3 4">
    <name type="scientific">Staphylotrichum longicolle</name>
    <dbReference type="NCBI Taxonomy" id="669026"/>
    <lineage>
        <taxon>Eukaryota</taxon>
        <taxon>Fungi</taxon>
        <taxon>Dikarya</taxon>
        <taxon>Ascomycota</taxon>
        <taxon>Pezizomycotina</taxon>
        <taxon>Sordariomycetes</taxon>
        <taxon>Sordariomycetidae</taxon>
        <taxon>Sordariales</taxon>
        <taxon>Chaetomiaceae</taxon>
        <taxon>Staphylotrichum</taxon>
    </lineage>
</organism>
<proteinExistence type="predicted"/>
<name>A0AAD4F502_9PEZI</name>
<dbReference type="Gene3D" id="2.170.270.10">
    <property type="entry name" value="SET domain"/>
    <property type="match status" value="1"/>
</dbReference>
<feature type="domain" description="SET" evidence="2">
    <location>
        <begin position="60"/>
        <end position="198"/>
    </location>
</feature>
<dbReference type="PANTHER" id="PTHR47332">
    <property type="entry name" value="SET DOMAIN-CONTAINING PROTEIN 5"/>
    <property type="match status" value="1"/>
</dbReference>
<evidence type="ECO:0000313" key="4">
    <source>
        <dbReference type="Proteomes" id="UP001197093"/>
    </source>
</evidence>
<feature type="region of interest" description="Disordered" evidence="1">
    <location>
        <begin position="1"/>
        <end position="23"/>
    </location>
</feature>
<accession>A0AAD4F502</accession>
<keyword evidence="4" id="KW-1185">Reference proteome</keyword>
<feature type="compositionally biased region" description="Basic and acidic residues" evidence="1">
    <location>
        <begin position="9"/>
        <end position="18"/>
    </location>
</feature>
<reference evidence="3" key="1">
    <citation type="submission" date="2023-02" db="EMBL/GenBank/DDBJ databases">
        <authorList>
            <person name="Palmer J.M."/>
        </authorList>
    </citation>
    <scope>NUCLEOTIDE SEQUENCE</scope>
    <source>
        <strain evidence="3">FW57</strain>
    </source>
</reference>
<evidence type="ECO:0000256" key="1">
    <source>
        <dbReference type="SAM" id="MobiDB-lite"/>
    </source>
</evidence>
<dbReference type="CDD" id="cd20071">
    <property type="entry name" value="SET_SMYD"/>
    <property type="match status" value="1"/>
</dbReference>
<dbReference type="SUPFAM" id="SSF82199">
    <property type="entry name" value="SET domain"/>
    <property type="match status" value="1"/>
</dbReference>
<dbReference type="PANTHER" id="PTHR47332:SF4">
    <property type="entry name" value="SET DOMAIN-CONTAINING PROTEIN 5"/>
    <property type="match status" value="1"/>
</dbReference>
<dbReference type="InterPro" id="IPR053185">
    <property type="entry name" value="SET_domain_protein"/>
</dbReference>
<dbReference type="InterPro" id="IPR001214">
    <property type="entry name" value="SET_dom"/>
</dbReference>
<sequence>MGRIAPQEVPERERREDGSYVDQVPIELTELIGPADPVVAEEEDRTPPPPPPSPELASRASFEVFFEIRPSRLGGLGAFAVRELLRGQTILVERPLLWTTHFRLLPDFHKLSETAREAFLSLHSGEGDRFSKVERIKKLNSFVVPGGIAIFEIASRFNHACPSARNVQYVFDSERGVLSLTVCQDVVPAGTELTISYGTSTIDLYSTYGFRCACGGCTPLTDDDIRKLEGTEYGNWEW</sequence>
<dbReference type="InterPro" id="IPR046341">
    <property type="entry name" value="SET_dom_sf"/>
</dbReference>
<dbReference type="Proteomes" id="UP001197093">
    <property type="component" value="Unassembled WGS sequence"/>
</dbReference>
<feature type="region of interest" description="Disordered" evidence="1">
    <location>
        <begin position="35"/>
        <end position="56"/>
    </location>
</feature>
<comment type="caution">
    <text evidence="3">The sequence shown here is derived from an EMBL/GenBank/DDBJ whole genome shotgun (WGS) entry which is preliminary data.</text>
</comment>